<dbReference type="Proteomes" id="UP000595437">
    <property type="component" value="Chromosome 14"/>
</dbReference>
<dbReference type="Pfam" id="PF16455">
    <property type="entry name" value="UBD"/>
    <property type="match status" value="1"/>
</dbReference>
<feature type="region of interest" description="Disordered" evidence="1">
    <location>
        <begin position="41"/>
        <end position="60"/>
    </location>
</feature>
<dbReference type="Gene3D" id="1.20.225.20">
    <property type="entry name" value="Ub domain-containing protein, DC-UbP/UBTD2, N-terminal domain"/>
    <property type="match status" value="1"/>
</dbReference>
<reference evidence="4" key="1">
    <citation type="submission" date="2021-01" db="EMBL/GenBank/DDBJ databases">
        <title>Caligus Genome Assembly.</title>
        <authorList>
            <person name="Gallardo-Escarate C."/>
        </authorList>
    </citation>
    <scope>NUCLEOTIDE SEQUENCE [LARGE SCALE GENOMIC DNA]</scope>
</reference>
<feature type="compositionally biased region" description="Basic and acidic residues" evidence="1">
    <location>
        <begin position="45"/>
        <end position="55"/>
    </location>
</feature>
<evidence type="ECO:0000313" key="3">
    <source>
        <dbReference type="EMBL" id="QQP39203.1"/>
    </source>
</evidence>
<evidence type="ECO:0000256" key="1">
    <source>
        <dbReference type="SAM" id="MobiDB-lite"/>
    </source>
</evidence>
<proteinExistence type="predicted"/>
<dbReference type="InterPro" id="IPR039869">
    <property type="entry name" value="UBTD1/2"/>
</dbReference>
<dbReference type="OrthoDB" id="1640476at2759"/>
<protein>
    <recommendedName>
        <fullName evidence="2">DC-UbP/UBTD2 N-terminal domain-containing protein</fullName>
    </recommendedName>
</protein>
<feature type="compositionally biased region" description="Low complexity" evidence="1">
    <location>
        <begin position="1"/>
        <end position="18"/>
    </location>
</feature>
<dbReference type="PANTHER" id="PTHR13609">
    <property type="entry name" value="UBIQUITIN DOMAIN CONTAINING 1 PROTEIN-RELATED"/>
    <property type="match status" value="1"/>
</dbReference>
<name>A0A7T8JXW8_CALRO</name>
<dbReference type="InterPro" id="IPR032752">
    <property type="entry name" value="DC-UbP/UBTD2_N"/>
</dbReference>
<dbReference type="AlphaFoldDB" id="A0A7T8JXW8"/>
<sequence length="100" mass="10965">VPNAAPSDSSSSQGPPSGHLKNRPLKHEKIRWKSDIPLTDGQLLSKREEDLERTPGRRTGRRVREDFELAQAILDGAGISTPSGSLVESYDELGTRYAIP</sequence>
<accession>A0A7T8JXW8</accession>
<feature type="region of interest" description="Disordered" evidence="1">
    <location>
        <begin position="1"/>
        <end position="32"/>
    </location>
</feature>
<feature type="non-terminal residue" evidence="3">
    <location>
        <position position="1"/>
    </location>
</feature>
<dbReference type="InterPro" id="IPR038169">
    <property type="entry name" value="DC-UbP/UBTD2_N_sf"/>
</dbReference>
<dbReference type="EMBL" id="CP045903">
    <property type="protein sequence ID" value="QQP39203.1"/>
    <property type="molecule type" value="Genomic_DNA"/>
</dbReference>
<feature type="domain" description="DC-UbP/UBTD2 N-terminal" evidence="2">
    <location>
        <begin position="22"/>
        <end position="100"/>
    </location>
</feature>
<organism evidence="3 4">
    <name type="scientific">Caligus rogercresseyi</name>
    <name type="common">Sea louse</name>
    <dbReference type="NCBI Taxonomy" id="217165"/>
    <lineage>
        <taxon>Eukaryota</taxon>
        <taxon>Metazoa</taxon>
        <taxon>Ecdysozoa</taxon>
        <taxon>Arthropoda</taxon>
        <taxon>Crustacea</taxon>
        <taxon>Multicrustacea</taxon>
        <taxon>Hexanauplia</taxon>
        <taxon>Copepoda</taxon>
        <taxon>Siphonostomatoida</taxon>
        <taxon>Caligidae</taxon>
        <taxon>Caligus</taxon>
    </lineage>
</organism>
<evidence type="ECO:0000259" key="2">
    <source>
        <dbReference type="Pfam" id="PF16455"/>
    </source>
</evidence>
<keyword evidence="4" id="KW-1185">Reference proteome</keyword>
<evidence type="ECO:0000313" key="4">
    <source>
        <dbReference type="Proteomes" id="UP000595437"/>
    </source>
</evidence>
<feature type="non-terminal residue" evidence="3">
    <location>
        <position position="100"/>
    </location>
</feature>
<gene>
    <name evidence="3" type="ORF">FKW44_020007</name>
</gene>